<gene>
    <name evidence="1" type="ORF">ACFPET_11795</name>
</gene>
<organism evidence="1 2">
    <name type="scientific">Salininema proteolyticum</name>
    <dbReference type="NCBI Taxonomy" id="1607685"/>
    <lineage>
        <taxon>Bacteria</taxon>
        <taxon>Bacillati</taxon>
        <taxon>Actinomycetota</taxon>
        <taxon>Actinomycetes</taxon>
        <taxon>Glycomycetales</taxon>
        <taxon>Glycomycetaceae</taxon>
        <taxon>Salininema</taxon>
    </lineage>
</organism>
<reference evidence="2" key="1">
    <citation type="journal article" date="2019" name="Int. J. Syst. Evol. Microbiol.">
        <title>The Global Catalogue of Microorganisms (GCM) 10K type strain sequencing project: providing services to taxonomists for standard genome sequencing and annotation.</title>
        <authorList>
            <consortium name="The Broad Institute Genomics Platform"/>
            <consortium name="The Broad Institute Genome Sequencing Center for Infectious Disease"/>
            <person name="Wu L."/>
            <person name="Ma J."/>
        </authorList>
    </citation>
    <scope>NUCLEOTIDE SEQUENCE [LARGE SCALE GENOMIC DNA]</scope>
    <source>
        <strain evidence="2">IBRC-M 10908</strain>
    </source>
</reference>
<dbReference type="EMBL" id="JBHSDK010000015">
    <property type="protein sequence ID" value="MFC4335885.1"/>
    <property type="molecule type" value="Genomic_DNA"/>
</dbReference>
<dbReference type="Proteomes" id="UP001595823">
    <property type="component" value="Unassembled WGS sequence"/>
</dbReference>
<keyword evidence="2" id="KW-1185">Reference proteome</keyword>
<evidence type="ECO:0000313" key="2">
    <source>
        <dbReference type="Proteomes" id="UP001595823"/>
    </source>
</evidence>
<accession>A0ABV8TZP4</accession>
<name>A0ABV8TZP4_9ACTN</name>
<proteinExistence type="predicted"/>
<sequence length="228" mass="24706">MMQESYFDPTKVMAFDTLMTCVDLPEPGDQLFESLMVTMGVSSVSKGIAATAEVIELLLDGGWATIDPGGLKTADIRTMSERAGQGYLAVLHELMGFDIQATESGRGLVHEADAILRAGLSSALSHGSCDTAKVAEVACQAYLRTFEPSRCAGAYVEFKDDRLSFSIIHWALFTMTLMDVAMIDRNDSGGSWVALTEEALGSFDGLSSTGRFVRPAEFPDTLLFRKIH</sequence>
<evidence type="ECO:0000313" key="1">
    <source>
        <dbReference type="EMBL" id="MFC4335885.1"/>
    </source>
</evidence>
<dbReference type="RefSeq" id="WP_380621186.1">
    <property type="nucleotide sequence ID" value="NZ_JBHSDK010000015.1"/>
</dbReference>
<protein>
    <submittedName>
        <fullName evidence="1">Uncharacterized protein</fullName>
    </submittedName>
</protein>
<comment type="caution">
    <text evidence="1">The sequence shown here is derived from an EMBL/GenBank/DDBJ whole genome shotgun (WGS) entry which is preliminary data.</text>
</comment>